<reference evidence="1 2" key="1">
    <citation type="submission" date="2019-01" db="EMBL/GenBank/DDBJ databases">
        <title>Zoogloea oleivorans genome sequencing and assembly.</title>
        <authorList>
            <person name="Tancsics A."/>
            <person name="Farkas M."/>
            <person name="Kriszt B."/>
            <person name="Maroti G."/>
            <person name="Horvath B."/>
        </authorList>
    </citation>
    <scope>NUCLEOTIDE SEQUENCE [LARGE SCALE GENOMIC DNA]</scope>
    <source>
        <strain evidence="1 2">Buc</strain>
    </source>
</reference>
<dbReference type="Pfam" id="PF09424">
    <property type="entry name" value="YqeY"/>
    <property type="match status" value="1"/>
</dbReference>
<keyword evidence="2" id="KW-1185">Reference proteome</keyword>
<gene>
    <name evidence="1" type="ORF">ETQ85_17660</name>
</gene>
<dbReference type="InterPro" id="IPR042184">
    <property type="entry name" value="YqeY/Aim41_N"/>
</dbReference>
<dbReference type="OrthoDB" id="9788127at2"/>
<dbReference type="SUPFAM" id="SSF89095">
    <property type="entry name" value="GatB/YqeY motif"/>
    <property type="match status" value="1"/>
</dbReference>
<proteinExistence type="predicted"/>
<dbReference type="Gene3D" id="1.10.1510.10">
    <property type="entry name" value="Uncharacterised protein YqeY/AIM41 PF09424, N-terminal domain"/>
    <property type="match status" value="1"/>
</dbReference>
<comment type="caution">
    <text evidence="1">The sequence shown here is derived from an EMBL/GenBank/DDBJ whole genome shotgun (WGS) entry which is preliminary data.</text>
</comment>
<dbReference type="EMBL" id="SDKK01000017">
    <property type="protein sequence ID" value="TYC54716.1"/>
    <property type="molecule type" value="Genomic_DNA"/>
</dbReference>
<dbReference type="PANTHER" id="PTHR28055">
    <property type="entry name" value="ALTERED INHERITANCE OF MITOCHONDRIA PROTEIN 41, MITOCHONDRIAL"/>
    <property type="match status" value="1"/>
</dbReference>
<evidence type="ECO:0000313" key="2">
    <source>
        <dbReference type="Proteomes" id="UP000389128"/>
    </source>
</evidence>
<evidence type="ECO:0000313" key="1">
    <source>
        <dbReference type="EMBL" id="TYC54716.1"/>
    </source>
</evidence>
<accession>A0A6C2CM61</accession>
<dbReference type="Proteomes" id="UP000389128">
    <property type="component" value="Unassembled WGS sequence"/>
</dbReference>
<dbReference type="AlphaFoldDB" id="A0A6C2CM61"/>
<protein>
    <submittedName>
        <fullName evidence="1">GatB/YqeY domain-containing protein</fullName>
    </submittedName>
</protein>
<sequence>MSLKVRINDDMKAAMRAKDTARLSAVRLLLAAIKQKEVDERIELDDAAVITVVDKMLKQRRDSVTQYEGAQRFDLASAERFEIEVLTAYKPAGLSEEQITAIVDDAIKTTGATGPTDMGKLMAVLKPQLAGKADMADVSKLVKSRLGN</sequence>
<dbReference type="InterPro" id="IPR019004">
    <property type="entry name" value="YqeY/Aim41"/>
</dbReference>
<dbReference type="Gene3D" id="1.10.10.410">
    <property type="match status" value="1"/>
</dbReference>
<dbReference type="PANTHER" id="PTHR28055:SF1">
    <property type="entry name" value="ALTERED INHERITANCE OF MITOCHONDRIA PROTEIN 41, MITOCHONDRIAL"/>
    <property type="match status" value="1"/>
</dbReference>
<dbReference type="GO" id="GO:0016884">
    <property type="term" value="F:carbon-nitrogen ligase activity, with glutamine as amido-N-donor"/>
    <property type="evidence" value="ECO:0007669"/>
    <property type="project" value="InterPro"/>
</dbReference>
<name>A0A6C2CM61_9RHOO</name>
<dbReference type="InterPro" id="IPR023168">
    <property type="entry name" value="GatB_Yqey_C_2"/>
</dbReference>
<organism evidence="1 2">
    <name type="scientific">Zoogloea oleivorans</name>
    <dbReference type="NCBI Taxonomy" id="1552750"/>
    <lineage>
        <taxon>Bacteria</taxon>
        <taxon>Pseudomonadati</taxon>
        <taxon>Pseudomonadota</taxon>
        <taxon>Betaproteobacteria</taxon>
        <taxon>Rhodocyclales</taxon>
        <taxon>Zoogloeaceae</taxon>
        <taxon>Zoogloea</taxon>
    </lineage>
</organism>
<dbReference type="InterPro" id="IPR003789">
    <property type="entry name" value="Asn/Gln_tRNA_amidoTrase-B-like"/>
</dbReference>
<dbReference type="RefSeq" id="WP_148580409.1">
    <property type="nucleotide sequence ID" value="NZ_JAVEUW010000117.1"/>
</dbReference>